<comment type="caution">
    <text evidence="6">The sequence shown here is derived from an EMBL/GenBank/DDBJ whole genome shotgun (WGS) entry which is preliminary data.</text>
</comment>
<gene>
    <name evidence="6" type="ORF">B0T25DRAFT_621644</name>
</gene>
<dbReference type="InterPro" id="IPR054499">
    <property type="entry name" value="DA_C"/>
</dbReference>
<evidence type="ECO:0000259" key="4">
    <source>
        <dbReference type="Pfam" id="PF22903"/>
    </source>
</evidence>
<dbReference type="AlphaFoldDB" id="A0AAJ0HKB1"/>
<keyword evidence="1" id="KW-0413">Isomerase</keyword>
<dbReference type="Proteomes" id="UP001275084">
    <property type="component" value="Unassembled WGS sequence"/>
</dbReference>
<dbReference type="GO" id="GO:0016853">
    <property type="term" value="F:isomerase activity"/>
    <property type="evidence" value="ECO:0007669"/>
    <property type="project" value="UniProtKB-KW"/>
</dbReference>
<dbReference type="EMBL" id="JAUIQD010000003">
    <property type="protein sequence ID" value="KAK3356343.1"/>
    <property type="molecule type" value="Genomic_DNA"/>
</dbReference>
<evidence type="ECO:0000256" key="2">
    <source>
        <dbReference type="ARBA" id="ARBA00046325"/>
    </source>
</evidence>
<sequence>MHLSHIIPIFMSAALAVSTLTRGTKCTDSLALDGVYTSGDVDMGGDPLTHFDAPQLSAFNASAIEDWSFDGVSYDGSAGISFFFSRGTVVGHVAAQRLFLSVVWPNGTRYMESVFVGKSSVHQCRDSTTAHWADDTAGVRWAFTSSIDYKNTVVTIDSPTVKGTYTIKALTPAVYPNGLEYPSAGGNPLFAPKLYWEESVPVGTVEANLSILGTPFILSGYGGREKNWNSGAWADISADWDMIRAAVGPYAFIVWRYTSQVDQNTYFSMVLFKNRQVIFRTSRLRSSDPDGEKYGFITLTNTGPVHLASAPGSSLQLPESRFAGYILDFVSPEAKQHWRFALDFSKTVYWFPASSTLRIGGFVGNVTGGLAGGEQYAGLASGSAQEVVI</sequence>
<keyword evidence="3" id="KW-0732">Signal</keyword>
<name>A0AAJ0HKB1_9PEZI</name>
<feature type="domain" description="Diels-Alderase N-terminal" evidence="5">
    <location>
        <begin position="56"/>
        <end position="228"/>
    </location>
</feature>
<proteinExistence type="inferred from homology"/>
<evidence type="ECO:0000256" key="3">
    <source>
        <dbReference type="SAM" id="SignalP"/>
    </source>
</evidence>
<evidence type="ECO:0000313" key="7">
    <source>
        <dbReference type="Proteomes" id="UP001275084"/>
    </source>
</evidence>
<feature type="chain" id="PRO_5042470846" evidence="3">
    <location>
        <begin position="17"/>
        <end position="389"/>
    </location>
</feature>
<dbReference type="InterPro" id="IPR056402">
    <property type="entry name" value="DA_N"/>
</dbReference>
<dbReference type="SUPFAM" id="SSF159245">
    <property type="entry name" value="AttH-like"/>
    <property type="match status" value="1"/>
</dbReference>
<comment type="similarity">
    <text evidence="2">Belongs to the Diels-Alderase family.</text>
</comment>
<dbReference type="Pfam" id="PF24137">
    <property type="entry name" value="DA_N"/>
    <property type="match status" value="1"/>
</dbReference>
<evidence type="ECO:0000259" key="5">
    <source>
        <dbReference type="Pfam" id="PF24137"/>
    </source>
</evidence>
<evidence type="ECO:0000313" key="6">
    <source>
        <dbReference type="EMBL" id="KAK3356343.1"/>
    </source>
</evidence>
<dbReference type="Pfam" id="PF22903">
    <property type="entry name" value="DA_C"/>
    <property type="match status" value="1"/>
</dbReference>
<feature type="signal peptide" evidence="3">
    <location>
        <begin position="1"/>
        <end position="16"/>
    </location>
</feature>
<keyword evidence="7" id="KW-1185">Reference proteome</keyword>
<organism evidence="6 7">
    <name type="scientific">Lasiosphaeria hispida</name>
    <dbReference type="NCBI Taxonomy" id="260671"/>
    <lineage>
        <taxon>Eukaryota</taxon>
        <taxon>Fungi</taxon>
        <taxon>Dikarya</taxon>
        <taxon>Ascomycota</taxon>
        <taxon>Pezizomycotina</taxon>
        <taxon>Sordariomycetes</taxon>
        <taxon>Sordariomycetidae</taxon>
        <taxon>Sordariales</taxon>
        <taxon>Lasiosphaeriaceae</taxon>
        <taxon>Lasiosphaeria</taxon>
    </lineage>
</organism>
<protein>
    <submittedName>
        <fullName evidence="6">Uncharacterized protein</fullName>
    </submittedName>
</protein>
<accession>A0AAJ0HKB1</accession>
<evidence type="ECO:0000256" key="1">
    <source>
        <dbReference type="ARBA" id="ARBA00023235"/>
    </source>
</evidence>
<reference evidence="6" key="2">
    <citation type="submission" date="2023-06" db="EMBL/GenBank/DDBJ databases">
        <authorList>
            <consortium name="Lawrence Berkeley National Laboratory"/>
            <person name="Haridas S."/>
            <person name="Hensen N."/>
            <person name="Bonometti L."/>
            <person name="Westerberg I."/>
            <person name="Brannstrom I.O."/>
            <person name="Guillou S."/>
            <person name="Cros-Aarteil S."/>
            <person name="Calhoun S."/>
            <person name="Kuo A."/>
            <person name="Mondo S."/>
            <person name="Pangilinan J."/>
            <person name="Riley R."/>
            <person name="Labutti K."/>
            <person name="Andreopoulos B."/>
            <person name="Lipzen A."/>
            <person name="Chen C."/>
            <person name="Yanf M."/>
            <person name="Daum C."/>
            <person name="Ng V."/>
            <person name="Clum A."/>
            <person name="Steindorff A."/>
            <person name="Ohm R."/>
            <person name="Martin F."/>
            <person name="Silar P."/>
            <person name="Natvig D."/>
            <person name="Lalanne C."/>
            <person name="Gautier V."/>
            <person name="Ament-Velasquez S.L."/>
            <person name="Kruys A."/>
            <person name="Hutchinson M.I."/>
            <person name="Powell A.J."/>
            <person name="Barry K."/>
            <person name="Miller A.N."/>
            <person name="Grigoriev I.V."/>
            <person name="Debuchy R."/>
            <person name="Gladieux P."/>
            <person name="Thoren M.H."/>
            <person name="Johannesson H."/>
        </authorList>
    </citation>
    <scope>NUCLEOTIDE SEQUENCE</scope>
    <source>
        <strain evidence="6">CBS 955.72</strain>
    </source>
</reference>
<feature type="domain" description="Diels-Alderase C-terminal" evidence="4">
    <location>
        <begin position="232"/>
        <end position="383"/>
    </location>
</feature>
<reference evidence="6" key="1">
    <citation type="journal article" date="2023" name="Mol. Phylogenet. Evol.">
        <title>Genome-scale phylogeny and comparative genomics of the fungal order Sordariales.</title>
        <authorList>
            <person name="Hensen N."/>
            <person name="Bonometti L."/>
            <person name="Westerberg I."/>
            <person name="Brannstrom I.O."/>
            <person name="Guillou S."/>
            <person name="Cros-Aarteil S."/>
            <person name="Calhoun S."/>
            <person name="Haridas S."/>
            <person name="Kuo A."/>
            <person name="Mondo S."/>
            <person name="Pangilinan J."/>
            <person name="Riley R."/>
            <person name="LaButti K."/>
            <person name="Andreopoulos B."/>
            <person name="Lipzen A."/>
            <person name="Chen C."/>
            <person name="Yan M."/>
            <person name="Daum C."/>
            <person name="Ng V."/>
            <person name="Clum A."/>
            <person name="Steindorff A."/>
            <person name="Ohm R.A."/>
            <person name="Martin F."/>
            <person name="Silar P."/>
            <person name="Natvig D.O."/>
            <person name="Lalanne C."/>
            <person name="Gautier V."/>
            <person name="Ament-Velasquez S.L."/>
            <person name="Kruys A."/>
            <person name="Hutchinson M.I."/>
            <person name="Powell A.J."/>
            <person name="Barry K."/>
            <person name="Miller A.N."/>
            <person name="Grigoriev I.V."/>
            <person name="Debuchy R."/>
            <person name="Gladieux P."/>
            <person name="Hiltunen Thoren M."/>
            <person name="Johannesson H."/>
        </authorList>
    </citation>
    <scope>NUCLEOTIDE SEQUENCE</scope>
    <source>
        <strain evidence="6">CBS 955.72</strain>
    </source>
</reference>